<evidence type="ECO:0000313" key="3">
    <source>
        <dbReference type="Proteomes" id="UP000023152"/>
    </source>
</evidence>
<reference evidence="2 3" key="1">
    <citation type="journal article" date="2013" name="Curr. Biol.">
        <title>The Genome of the Foraminiferan Reticulomyxa filosa.</title>
        <authorList>
            <person name="Glockner G."/>
            <person name="Hulsmann N."/>
            <person name="Schleicher M."/>
            <person name="Noegel A.A."/>
            <person name="Eichinger L."/>
            <person name="Gallinger C."/>
            <person name="Pawlowski J."/>
            <person name="Sierra R."/>
            <person name="Euteneuer U."/>
            <person name="Pillet L."/>
            <person name="Moustafa A."/>
            <person name="Platzer M."/>
            <person name="Groth M."/>
            <person name="Szafranski K."/>
            <person name="Schliwa M."/>
        </authorList>
    </citation>
    <scope>NUCLEOTIDE SEQUENCE [LARGE SCALE GENOMIC DNA]</scope>
</reference>
<gene>
    <name evidence="2" type="ORF">RFI_28435</name>
</gene>
<feature type="transmembrane region" description="Helical" evidence="1">
    <location>
        <begin position="105"/>
        <end position="127"/>
    </location>
</feature>
<name>X6M4X9_RETFI</name>
<accession>X6M4X9</accession>
<dbReference type="Proteomes" id="UP000023152">
    <property type="component" value="Unassembled WGS sequence"/>
</dbReference>
<dbReference type="OrthoDB" id="2097224at2759"/>
<comment type="caution">
    <text evidence="2">The sequence shown here is derived from an EMBL/GenBank/DDBJ whole genome shotgun (WGS) entry which is preliminary data.</text>
</comment>
<keyword evidence="1" id="KW-0472">Membrane</keyword>
<proteinExistence type="predicted"/>
<keyword evidence="3" id="KW-1185">Reference proteome</keyword>
<organism evidence="2 3">
    <name type="scientific">Reticulomyxa filosa</name>
    <dbReference type="NCBI Taxonomy" id="46433"/>
    <lineage>
        <taxon>Eukaryota</taxon>
        <taxon>Sar</taxon>
        <taxon>Rhizaria</taxon>
        <taxon>Retaria</taxon>
        <taxon>Foraminifera</taxon>
        <taxon>Monothalamids</taxon>
        <taxon>Reticulomyxidae</taxon>
        <taxon>Reticulomyxa</taxon>
    </lineage>
</organism>
<dbReference type="AlphaFoldDB" id="X6M4X9"/>
<evidence type="ECO:0000256" key="1">
    <source>
        <dbReference type="SAM" id="Phobius"/>
    </source>
</evidence>
<keyword evidence="1" id="KW-1133">Transmembrane helix</keyword>
<protein>
    <submittedName>
        <fullName evidence="2">Uncharacterized protein</fullName>
    </submittedName>
</protein>
<dbReference type="EMBL" id="ASPP01024521">
    <property type="protein sequence ID" value="ETO08954.1"/>
    <property type="molecule type" value="Genomic_DNA"/>
</dbReference>
<keyword evidence="1" id="KW-0812">Transmembrane</keyword>
<evidence type="ECO:0000313" key="2">
    <source>
        <dbReference type="EMBL" id="ETO08954.1"/>
    </source>
</evidence>
<sequence>MPKKKKKKTQSPKFYNRCDMNPNSNVPDSINQLYYVSPNGEYIFDTNISKYMSIERGSVLTFELVVRNNGESANAMFISESNVLITVNYDFGISLTTRPKTYLNLIPLSLLPSGTTFTLTIFAYYIISPDDTVKHSVNTTFTFSTRTDTSAFDVAVYQAWHLYYMSPLIPPIIVSLNQIGFESVDLLISIVAVDNGDQNHAIGSSSLVLTTSSLTVMPFNIRYNGNSFILEGYDMYLVTGGPIMPINEFRIASNFFFEGHNTLIIYVYIHICTYMHLLFL</sequence>